<reference evidence="9 10" key="1">
    <citation type="submission" date="2009-07" db="EMBL/GenBank/DDBJ databases">
        <authorList>
            <person name="Madupu R."/>
            <person name="Sebastian Y."/>
            <person name="Durkin A.S."/>
            <person name="Torralba M."/>
            <person name="Methe B."/>
            <person name="Sutton G.G."/>
            <person name="Strausberg R.L."/>
            <person name="Nelson K.E."/>
        </authorList>
    </citation>
    <scope>NUCLEOTIDE SEQUENCE [LARGE SCALE GENOMIC DNA]</scope>
    <source>
        <strain evidence="9 10">RM3268</strain>
    </source>
</reference>
<accession>C8PFA3</accession>
<evidence type="ECO:0000313" key="9">
    <source>
        <dbReference type="EMBL" id="EEV18731.1"/>
    </source>
</evidence>
<dbReference type="InterPro" id="IPR005490">
    <property type="entry name" value="LD_TPept_cat_dom"/>
</dbReference>
<gene>
    <name evidence="9" type="ORF">CAMGR0001_2744</name>
</gene>
<organism evidence="9 10">
    <name type="scientific">Campylobacter gracilis RM3268</name>
    <dbReference type="NCBI Taxonomy" id="553220"/>
    <lineage>
        <taxon>Bacteria</taxon>
        <taxon>Pseudomonadati</taxon>
        <taxon>Campylobacterota</taxon>
        <taxon>Epsilonproteobacteria</taxon>
        <taxon>Campylobacterales</taxon>
        <taxon>Campylobacteraceae</taxon>
        <taxon>Campylobacter</taxon>
    </lineage>
</organism>
<dbReference type="AlphaFoldDB" id="C8PFA3"/>
<keyword evidence="6 7" id="KW-0961">Cell wall biogenesis/degradation</keyword>
<protein>
    <submittedName>
        <fullName evidence="9">ErfK/YbiS/YcfS/YnhG</fullName>
    </submittedName>
</protein>
<name>C8PFA3_9BACT</name>
<evidence type="ECO:0000256" key="1">
    <source>
        <dbReference type="ARBA" id="ARBA00004752"/>
    </source>
</evidence>
<comment type="pathway">
    <text evidence="1 7">Cell wall biogenesis; peptidoglycan biosynthesis.</text>
</comment>
<keyword evidence="3" id="KW-0808">Transferase</keyword>
<dbReference type="PANTHER" id="PTHR36699">
    <property type="entry name" value="LD-TRANSPEPTIDASE"/>
    <property type="match status" value="1"/>
</dbReference>
<evidence type="ECO:0000259" key="8">
    <source>
        <dbReference type="PROSITE" id="PS52029"/>
    </source>
</evidence>
<evidence type="ECO:0000256" key="5">
    <source>
        <dbReference type="ARBA" id="ARBA00022984"/>
    </source>
</evidence>
<dbReference type="Gene3D" id="2.40.440.10">
    <property type="entry name" value="L,D-transpeptidase catalytic domain-like"/>
    <property type="match status" value="1"/>
</dbReference>
<dbReference type="PANTHER" id="PTHR36699:SF1">
    <property type="entry name" value="L,D-TRANSPEPTIDASE YAFK-RELATED"/>
    <property type="match status" value="1"/>
</dbReference>
<dbReference type="GO" id="GO:0071555">
    <property type="term" value="P:cell wall organization"/>
    <property type="evidence" value="ECO:0007669"/>
    <property type="project" value="UniProtKB-UniRule"/>
</dbReference>
<dbReference type="MEROPS" id="C82.A01"/>
<sequence>MKFKILLPLIIIAAGLAWALDNYLSYKNIETINSEIPLKQALDGEQISKIRVYKSKRILEILTSKGVAKSYKIALGREPEGHKEVQGDGKTPEGNYTINGKNPNSAYHLNLGISYPNKADVAHAKSLGKSAGGDIKIHGLPNKFSYLGQSIAAFGDWTEGCIALVNDDMDELFEHVKIGTPIEILP</sequence>
<feature type="domain" description="L,D-TPase catalytic" evidence="8">
    <location>
        <begin position="48"/>
        <end position="185"/>
    </location>
</feature>
<dbReference type="GO" id="GO:0016740">
    <property type="term" value="F:transferase activity"/>
    <property type="evidence" value="ECO:0007669"/>
    <property type="project" value="UniProtKB-KW"/>
</dbReference>
<proteinExistence type="inferred from homology"/>
<feature type="active site" description="Proton donor/acceptor" evidence="7">
    <location>
        <position position="138"/>
    </location>
</feature>
<dbReference type="EMBL" id="ACYG01000009">
    <property type="protein sequence ID" value="EEV18731.1"/>
    <property type="molecule type" value="Genomic_DNA"/>
</dbReference>
<feature type="active site" description="Nucleophile" evidence="7">
    <location>
        <position position="161"/>
    </location>
</feature>
<evidence type="ECO:0000256" key="3">
    <source>
        <dbReference type="ARBA" id="ARBA00022679"/>
    </source>
</evidence>
<evidence type="ECO:0000256" key="7">
    <source>
        <dbReference type="PROSITE-ProRule" id="PRU01373"/>
    </source>
</evidence>
<dbReference type="Pfam" id="PF03734">
    <property type="entry name" value="YkuD"/>
    <property type="match status" value="1"/>
</dbReference>
<comment type="caution">
    <text evidence="9">The sequence shown here is derived from an EMBL/GenBank/DDBJ whole genome shotgun (WGS) entry which is preliminary data.</text>
</comment>
<dbReference type="PROSITE" id="PS52029">
    <property type="entry name" value="LD_TPASE"/>
    <property type="match status" value="1"/>
</dbReference>
<comment type="similarity">
    <text evidence="2">Belongs to the YkuD family.</text>
</comment>
<dbReference type="STRING" id="824.CGRAC_0263"/>
<keyword evidence="10" id="KW-1185">Reference proteome</keyword>
<keyword evidence="4 7" id="KW-0133">Cell shape</keyword>
<dbReference type="GO" id="GO:0009252">
    <property type="term" value="P:peptidoglycan biosynthetic process"/>
    <property type="evidence" value="ECO:0007669"/>
    <property type="project" value="UniProtKB-UniPathway"/>
</dbReference>
<dbReference type="CDD" id="cd16913">
    <property type="entry name" value="YkuD_like"/>
    <property type="match status" value="1"/>
</dbReference>
<dbReference type="InterPro" id="IPR038063">
    <property type="entry name" value="Transpep_catalytic_dom"/>
</dbReference>
<dbReference type="Proteomes" id="UP000005709">
    <property type="component" value="Unassembled WGS sequence"/>
</dbReference>
<evidence type="ECO:0000313" key="10">
    <source>
        <dbReference type="Proteomes" id="UP000005709"/>
    </source>
</evidence>
<dbReference type="UniPathway" id="UPA00219"/>
<evidence type="ECO:0000256" key="4">
    <source>
        <dbReference type="ARBA" id="ARBA00022960"/>
    </source>
</evidence>
<evidence type="ECO:0000256" key="6">
    <source>
        <dbReference type="ARBA" id="ARBA00023316"/>
    </source>
</evidence>
<dbReference type="eggNOG" id="COG3034">
    <property type="taxonomic scope" value="Bacteria"/>
</dbReference>
<dbReference type="GO" id="GO:0004180">
    <property type="term" value="F:carboxypeptidase activity"/>
    <property type="evidence" value="ECO:0007669"/>
    <property type="project" value="UniProtKB-ARBA"/>
</dbReference>
<keyword evidence="5 7" id="KW-0573">Peptidoglycan synthesis</keyword>
<evidence type="ECO:0000256" key="2">
    <source>
        <dbReference type="ARBA" id="ARBA00005992"/>
    </source>
</evidence>
<dbReference type="GO" id="GO:0008360">
    <property type="term" value="P:regulation of cell shape"/>
    <property type="evidence" value="ECO:0007669"/>
    <property type="project" value="UniProtKB-UniRule"/>
</dbReference>
<dbReference type="SUPFAM" id="SSF141523">
    <property type="entry name" value="L,D-transpeptidase catalytic domain-like"/>
    <property type="match status" value="1"/>
</dbReference>